<keyword evidence="2" id="KW-0378">Hydrolase</keyword>
<evidence type="ECO:0000256" key="3">
    <source>
        <dbReference type="ARBA" id="ARBA00023004"/>
    </source>
</evidence>
<evidence type="ECO:0000313" key="7">
    <source>
        <dbReference type="Proteomes" id="UP000542342"/>
    </source>
</evidence>
<comment type="caution">
    <text evidence="6">The sequence shown here is derived from an EMBL/GenBank/DDBJ whole genome shotgun (WGS) entry which is preliminary data.</text>
</comment>
<keyword evidence="3" id="KW-0408">Iron</keyword>
<evidence type="ECO:0000313" key="6">
    <source>
        <dbReference type="EMBL" id="MBA2226001.1"/>
    </source>
</evidence>
<comment type="similarity">
    <text evidence="4">Belongs to the cyclic nucleotide phosphodiesterase class-III family.</text>
</comment>
<gene>
    <name evidence="6" type="ORF">H0921_07485</name>
</gene>
<dbReference type="EMBL" id="JACEFB010000004">
    <property type="protein sequence ID" value="MBA2226001.1"/>
    <property type="molecule type" value="Genomic_DNA"/>
</dbReference>
<proteinExistence type="inferred from homology"/>
<dbReference type="RefSeq" id="WP_194537444.1">
    <property type="nucleotide sequence ID" value="NZ_JACEFB010000004.1"/>
</dbReference>
<name>A0A7V8VDK5_9BACT</name>
<feature type="domain" description="Calcineurin-like phosphoesterase" evidence="5">
    <location>
        <begin position="3"/>
        <end position="233"/>
    </location>
</feature>
<evidence type="ECO:0000256" key="1">
    <source>
        <dbReference type="ARBA" id="ARBA00022723"/>
    </source>
</evidence>
<keyword evidence="1" id="KW-0479">Metal-binding</keyword>
<accession>A0A7V8VDK5</accession>
<dbReference type="Pfam" id="PF00149">
    <property type="entry name" value="Metallophos"/>
    <property type="match status" value="1"/>
</dbReference>
<dbReference type="InterPro" id="IPR050884">
    <property type="entry name" value="CNP_phosphodiesterase-III"/>
</dbReference>
<protein>
    <submittedName>
        <fullName evidence="6">Metallophosphoesterase</fullName>
    </submittedName>
</protein>
<dbReference type="InterPro" id="IPR029052">
    <property type="entry name" value="Metallo-depent_PP-like"/>
</dbReference>
<dbReference type="InterPro" id="IPR004843">
    <property type="entry name" value="Calcineurin-like_PHP"/>
</dbReference>
<dbReference type="Proteomes" id="UP000542342">
    <property type="component" value="Unassembled WGS sequence"/>
</dbReference>
<dbReference type="GO" id="GO:0016787">
    <property type="term" value="F:hydrolase activity"/>
    <property type="evidence" value="ECO:0007669"/>
    <property type="project" value="UniProtKB-KW"/>
</dbReference>
<dbReference type="PANTHER" id="PTHR42988">
    <property type="entry name" value="PHOSPHOHYDROLASE"/>
    <property type="match status" value="1"/>
</dbReference>
<dbReference type="GO" id="GO:0046872">
    <property type="term" value="F:metal ion binding"/>
    <property type="evidence" value="ECO:0007669"/>
    <property type="project" value="UniProtKB-KW"/>
</dbReference>
<sequence length="300" mass="33702">MVRLLHFSDIHVTAAPRSKSWREWCNKRLMGWINIHLLGRGARLAQAGRLTRLLHTEILQRQPDAVIFSGDASLLGFPAELEEAARLLGLAENAPCPGVAVPGNHDYYVAAAARSGAFERLFAPWQCGLRLSQRPYPFACRIGPVWLIALHAARPHVGFWDASGSVGASQWQDLQKLCQKLDPGPRIAVCHYPLLTEQRRPEGWHRRLRDAADARRWIESCGISLWLHGHRHRWYYLDAGADLPCPTIGAGSATQRGRAGYLEYRLDGPGLHVLRRAYDPDTGTFRDAEQFQLVLRGLET</sequence>
<evidence type="ECO:0000259" key="5">
    <source>
        <dbReference type="Pfam" id="PF00149"/>
    </source>
</evidence>
<dbReference type="AlphaFoldDB" id="A0A7V8VDK5"/>
<dbReference type="SUPFAM" id="SSF56300">
    <property type="entry name" value="Metallo-dependent phosphatases"/>
    <property type="match status" value="1"/>
</dbReference>
<reference evidence="6 7" key="1">
    <citation type="submission" date="2020-07" db="EMBL/GenBank/DDBJ databases">
        <title>Thermogemmata thermophila gen. nov., sp. nov., a novel moderate thermophilic planctomycete from a Kamchatka hot spring.</title>
        <authorList>
            <person name="Elcheninov A.G."/>
            <person name="Podosokorskaya O.A."/>
            <person name="Kovaleva O.L."/>
            <person name="Novikov A."/>
            <person name="Bonch-Osmolovskaya E.A."/>
            <person name="Toshchakov S.V."/>
            <person name="Kublanov I.V."/>
        </authorList>
    </citation>
    <scope>NUCLEOTIDE SEQUENCE [LARGE SCALE GENOMIC DNA]</scope>
    <source>
        <strain evidence="6 7">2918</strain>
    </source>
</reference>
<dbReference type="PANTHER" id="PTHR42988:SF2">
    <property type="entry name" value="CYCLIC NUCLEOTIDE PHOSPHODIESTERASE CBUA0032-RELATED"/>
    <property type="match status" value="1"/>
</dbReference>
<keyword evidence="7" id="KW-1185">Reference proteome</keyword>
<organism evidence="6 7">
    <name type="scientific">Thermogemmata fonticola</name>
    <dbReference type="NCBI Taxonomy" id="2755323"/>
    <lineage>
        <taxon>Bacteria</taxon>
        <taxon>Pseudomonadati</taxon>
        <taxon>Planctomycetota</taxon>
        <taxon>Planctomycetia</taxon>
        <taxon>Gemmatales</taxon>
        <taxon>Gemmataceae</taxon>
        <taxon>Thermogemmata</taxon>
    </lineage>
</organism>
<evidence type="ECO:0000256" key="4">
    <source>
        <dbReference type="ARBA" id="ARBA00025742"/>
    </source>
</evidence>
<evidence type="ECO:0000256" key="2">
    <source>
        <dbReference type="ARBA" id="ARBA00022801"/>
    </source>
</evidence>
<dbReference type="Gene3D" id="3.60.21.10">
    <property type="match status" value="1"/>
</dbReference>